<keyword evidence="1" id="KW-0175">Coiled coil</keyword>
<dbReference type="GO" id="GO:0009307">
    <property type="term" value="P:DNA restriction-modification system"/>
    <property type="evidence" value="ECO:0007669"/>
    <property type="project" value="InterPro"/>
</dbReference>
<keyword evidence="4" id="KW-1185">Reference proteome</keyword>
<reference evidence="3" key="1">
    <citation type="submission" date="2020-11" db="EMBL/GenBank/DDBJ databases">
        <title>Isolation and identification of active actinomycetes.</title>
        <authorList>
            <person name="Yu B."/>
        </authorList>
    </citation>
    <scope>NUCLEOTIDE SEQUENCE</scope>
    <source>
        <strain evidence="3">NEAU-YB345</strain>
    </source>
</reference>
<organism evidence="3 4">
    <name type="scientific">Streptacidiphilus fuscans</name>
    <dbReference type="NCBI Taxonomy" id="2789292"/>
    <lineage>
        <taxon>Bacteria</taxon>
        <taxon>Bacillati</taxon>
        <taxon>Actinomycetota</taxon>
        <taxon>Actinomycetes</taxon>
        <taxon>Kitasatosporales</taxon>
        <taxon>Streptomycetaceae</taxon>
        <taxon>Streptacidiphilus</taxon>
    </lineage>
</organism>
<dbReference type="InterPro" id="IPR011856">
    <property type="entry name" value="tRNA_endonuc-like_dom_sf"/>
</dbReference>
<keyword evidence="3" id="KW-0255">Endonuclease</keyword>
<dbReference type="Pfam" id="PF04471">
    <property type="entry name" value="Mrr_cat"/>
    <property type="match status" value="1"/>
</dbReference>
<feature type="domain" description="Restriction endonuclease type IV Mrr" evidence="2">
    <location>
        <begin position="333"/>
        <end position="446"/>
    </location>
</feature>
<dbReference type="InterPro" id="IPR007560">
    <property type="entry name" value="Restrct_endonuc_IV_Mrr"/>
</dbReference>
<sequence>MTGRRRAMLAQQYTEVAEDAERRLDELLDLAAEPSPAVDFDALRREYVPRPLPPTAVSEPPRWTDYEPDPGQVPAGQPGRALLDAGYQQRLMTARLDHQRALREYREQERDLRDRAEGVRLEYEREEQERANAVRAYNERLVDYRRSYELGEQVAVESVLERALASAGRLPGLDVPARVVYRPLTRTAVVDLLLPSAGVVPPALAFRVAPDDSEGGVEPVPRPREECVARYLLLVARVVLRALDAVLAADTESHLDGVVLNGRVVTAEAGESTLVTLDARRPDLYARTLLPASHEDALARVRELPCRMTTDPYGPAPVTPFAVGGATAPVPEELSPGEFAGLAAELFAAMGLPDWDPRLLGRDGLLAVAYGDGQAFADDPHVVCVARRPAVVSAEAVRNVAEVMEEESAEAAIWATTGSFEPQAVLAAADYRSLRLIDGGELRALIREHLGAELGG</sequence>
<dbReference type="EMBL" id="JADPRT010000008">
    <property type="protein sequence ID" value="MBF9070518.1"/>
    <property type="molecule type" value="Genomic_DNA"/>
</dbReference>
<feature type="coiled-coil region" evidence="1">
    <location>
        <begin position="91"/>
        <end position="136"/>
    </location>
</feature>
<gene>
    <name evidence="3" type="ORF">I2501_21060</name>
</gene>
<keyword evidence="3" id="KW-0378">Hydrolase</keyword>
<accession>A0A931FED2</accession>
<dbReference type="GO" id="GO:0003677">
    <property type="term" value="F:DNA binding"/>
    <property type="evidence" value="ECO:0007669"/>
    <property type="project" value="InterPro"/>
</dbReference>
<keyword evidence="3" id="KW-0540">Nuclease</keyword>
<proteinExistence type="predicted"/>
<dbReference type="RefSeq" id="WP_196195682.1">
    <property type="nucleotide sequence ID" value="NZ_JADPRT010000008.1"/>
</dbReference>
<evidence type="ECO:0000256" key="1">
    <source>
        <dbReference type="SAM" id="Coils"/>
    </source>
</evidence>
<dbReference type="AlphaFoldDB" id="A0A931FED2"/>
<evidence type="ECO:0000259" key="2">
    <source>
        <dbReference type="Pfam" id="PF04471"/>
    </source>
</evidence>
<comment type="caution">
    <text evidence="3">The sequence shown here is derived from an EMBL/GenBank/DDBJ whole genome shotgun (WGS) entry which is preliminary data.</text>
</comment>
<dbReference type="GO" id="GO:0004519">
    <property type="term" value="F:endonuclease activity"/>
    <property type="evidence" value="ECO:0007669"/>
    <property type="project" value="UniProtKB-KW"/>
</dbReference>
<dbReference type="Gene3D" id="3.40.1350.10">
    <property type="match status" value="1"/>
</dbReference>
<evidence type="ECO:0000313" key="4">
    <source>
        <dbReference type="Proteomes" id="UP000657385"/>
    </source>
</evidence>
<evidence type="ECO:0000313" key="3">
    <source>
        <dbReference type="EMBL" id="MBF9070518.1"/>
    </source>
</evidence>
<name>A0A931FED2_9ACTN</name>
<dbReference type="Proteomes" id="UP000657385">
    <property type="component" value="Unassembled WGS sequence"/>
</dbReference>
<protein>
    <submittedName>
        <fullName evidence="3">Restriction endonuclease</fullName>
    </submittedName>
</protein>